<evidence type="ECO:0000313" key="2">
    <source>
        <dbReference type="EMBL" id="MDC0719190.1"/>
    </source>
</evidence>
<sequence>MPGRRADAWILLGLLLGGCDPKAQRELEAAREELAAMSTRLRDRGLEIEALTVELDKVRAARAACETERARPVETDGAPPAEAPPAGEPPPAGEATLTPICTDGVCVVKRGEIEAFLARPEAVVRMARVIPAIEAGNSVGFKLFAIRPESPLALVGFKNGDLVRTVGGQEVHDMEAMLRAYTQLRTLDRWTFTGTRKSGPFEVTIVVQ</sequence>
<protein>
    <recommendedName>
        <fullName evidence="4">PDZ domain-containing protein</fullName>
    </recommendedName>
</protein>
<dbReference type="Gene3D" id="2.30.42.10">
    <property type="match status" value="1"/>
</dbReference>
<dbReference type="Proteomes" id="UP001221686">
    <property type="component" value="Unassembled WGS sequence"/>
</dbReference>
<proteinExistence type="predicted"/>
<name>A0ABT5E034_9BACT</name>
<evidence type="ECO:0008006" key="4">
    <source>
        <dbReference type="Google" id="ProtNLM"/>
    </source>
</evidence>
<accession>A0ABT5E034</accession>
<dbReference type="RefSeq" id="WP_272087701.1">
    <property type="nucleotide sequence ID" value="NZ_JAQNDL010000002.1"/>
</dbReference>
<gene>
    <name evidence="2" type="ORF">POL25_19965</name>
</gene>
<dbReference type="EMBL" id="JAQNDL010000002">
    <property type="protein sequence ID" value="MDC0719190.1"/>
    <property type="molecule type" value="Genomic_DNA"/>
</dbReference>
<dbReference type="PROSITE" id="PS51257">
    <property type="entry name" value="PROKAR_LIPOPROTEIN"/>
    <property type="match status" value="1"/>
</dbReference>
<dbReference type="InterPro" id="IPR036034">
    <property type="entry name" value="PDZ_sf"/>
</dbReference>
<organism evidence="2 3">
    <name type="scientific">Nannocystis bainbridge</name>
    <dbReference type="NCBI Taxonomy" id="2995303"/>
    <lineage>
        <taxon>Bacteria</taxon>
        <taxon>Pseudomonadati</taxon>
        <taxon>Myxococcota</taxon>
        <taxon>Polyangia</taxon>
        <taxon>Nannocystales</taxon>
        <taxon>Nannocystaceae</taxon>
        <taxon>Nannocystis</taxon>
    </lineage>
</organism>
<comment type="caution">
    <text evidence="2">The sequence shown here is derived from an EMBL/GenBank/DDBJ whole genome shotgun (WGS) entry which is preliminary data.</text>
</comment>
<evidence type="ECO:0000313" key="3">
    <source>
        <dbReference type="Proteomes" id="UP001221686"/>
    </source>
</evidence>
<evidence type="ECO:0000256" key="1">
    <source>
        <dbReference type="SAM" id="MobiDB-lite"/>
    </source>
</evidence>
<reference evidence="2 3" key="1">
    <citation type="submission" date="2022-11" db="EMBL/GenBank/DDBJ databases">
        <title>Minimal conservation of predation-associated metabolite biosynthetic gene clusters underscores biosynthetic potential of Myxococcota including descriptions for ten novel species: Archangium lansinium sp. nov., Myxococcus landrumus sp. nov., Nannocystis bai.</title>
        <authorList>
            <person name="Ahearne A."/>
            <person name="Stevens C."/>
            <person name="Dowd S."/>
        </authorList>
    </citation>
    <scope>NUCLEOTIDE SEQUENCE [LARGE SCALE GENOMIC DNA]</scope>
    <source>
        <strain evidence="2 3">BB15-2</strain>
    </source>
</reference>
<feature type="compositionally biased region" description="Pro residues" evidence="1">
    <location>
        <begin position="81"/>
        <end position="92"/>
    </location>
</feature>
<feature type="region of interest" description="Disordered" evidence="1">
    <location>
        <begin position="66"/>
        <end position="97"/>
    </location>
</feature>
<keyword evidence="3" id="KW-1185">Reference proteome</keyword>
<dbReference type="SUPFAM" id="SSF50156">
    <property type="entry name" value="PDZ domain-like"/>
    <property type="match status" value="1"/>
</dbReference>